<keyword evidence="3" id="KW-0732">Signal</keyword>
<dbReference type="Pfam" id="PF09240">
    <property type="entry name" value="IL6Ra-bind"/>
    <property type="match status" value="1"/>
</dbReference>
<keyword evidence="4" id="KW-1133">Transmembrane helix</keyword>
<dbReference type="InterPro" id="IPR003961">
    <property type="entry name" value="FN3_dom"/>
</dbReference>
<dbReference type="Pfam" id="PF21460">
    <property type="entry name" value="IL3Rb_N"/>
    <property type="match status" value="1"/>
</dbReference>
<protein>
    <recommendedName>
        <fullName evidence="9">Fibronectin type-III domain-containing protein</fullName>
    </recommendedName>
</protein>
<dbReference type="PANTHER" id="PTHR23037">
    <property type="entry name" value="CYTOKINE RECEPTOR"/>
    <property type="match status" value="1"/>
</dbReference>
<dbReference type="CDD" id="cd00063">
    <property type="entry name" value="FN3"/>
    <property type="match status" value="1"/>
</dbReference>
<dbReference type="Gene3D" id="2.60.40.10">
    <property type="entry name" value="Immunoglobulins"/>
    <property type="match status" value="3"/>
</dbReference>
<dbReference type="InterPro" id="IPR048668">
    <property type="entry name" value="IL3RB_N"/>
</dbReference>
<dbReference type="InterPro" id="IPR015321">
    <property type="entry name" value="TypeI_recpt_CBD"/>
</dbReference>
<comment type="caution">
    <text evidence="10">The sequence shown here is derived from an EMBL/GenBank/DDBJ whole genome shotgun (WGS) entry which is preliminary data.</text>
</comment>
<evidence type="ECO:0000256" key="1">
    <source>
        <dbReference type="ARBA" id="ARBA00004479"/>
    </source>
</evidence>
<keyword evidence="5" id="KW-0472">Membrane</keyword>
<dbReference type="InterPro" id="IPR036116">
    <property type="entry name" value="FN3_sf"/>
</dbReference>
<evidence type="ECO:0000256" key="3">
    <source>
        <dbReference type="ARBA" id="ARBA00022729"/>
    </source>
</evidence>
<dbReference type="Proteomes" id="UP000826234">
    <property type="component" value="Unassembled WGS sequence"/>
</dbReference>
<keyword evidence="7" id="KW-0325">Glycoprotein</keyword>
<evidence type="ECO:0000256" key="4">
    <source>
        <dbReference type="ARBA" id="ARBA00022989"/>
    </source>
</evidence>
<evidence type="ECO:0000256" key="7">
    <source>
        <dbReference type="ARBA" id="ARBA00023180"/>
    </source>
</evidence>
<dbReference type="PANTHER" id="PTHR23037:SF7">
    <property type="entry name" value="INTERLEUKIN-21 RECEPTOR"/>
    <property type="match status" value="1"/>
</dbReference>
<dbReference type="SUPFAM" id="SSF49265">
    <property type="entry name" value="Fibronectin type III"/>
    <property type="match status" value="3"/>
</dbReference>
<keyword evidence="6" id="KW-0675">Receptor</keyword>
<organism evidence="10 11">
    <name type="scientific">Phrynosoma platyrhinos</name>
    <name type="common">Desert horned lizard</name>
    <dbReference type="NCBI Taxonomy" id="52577"/>
    <lineage>
        <taxon>Eukaryota</taxon>
        <taxon>Metazoa</taxon>
        <taxon>Chordata</taxon>
        <taxon>Craniata</taxon>
        <taxon>Vertebrata</taxon>
        <taxon>Euteleostomi</taxon>
        <taxon>Lepidosauria</taxon>
        <taxon>Squamata</taxon>
        <taxon>Bifurcata</taxon>
        <taxon>Unidentata</taxon>
        <taxon>Episquamata</taxon>
        <taxon>Toxicofera</taxon>
        <taxon>Iguania</taxon>
        <taxon>Phrynosomatidae</taxon>
        <taxon>Phrynosomatinae</taxon>
        <taxon>Phrynosoma</taxon>
    </lineage>
</organism>
<evidence type="ECO:0000313" key="10">
    <source>
        <dbReference type="EMBL" id="KAH0616931.1"/>
    </source>
</evidence>
<dbReference type="InterPro" id="IPR013783">
    <property type="entry name" value="Ig-like_fold"/>
</dbReference>
<accession>A0ABQ7SHU4</accession>
<sequence>MTKLNSTTFVHAQMLTAATLYFSEGNEDVSFAMLVHVDNSPGENKDKKNMRSYSIVLALSLISSVTETRESPLMQTLNCSTDYKSCTACTWFEPQEARSLVNMTLFHKDNYQNLTNMTCNSQKVGSLIRWECHRKQIYFNIKLKNVFVFKPQLSLEAQLNVSIFNNVQPLPPQKLVVSVTENGDSLLIWEPGGETNRSHWLDSALDFEVSYKRFWEPWEEASSLMVSNASHCLLRHDKLVSGNTYVARVRSKPGRESQLAGQYSDWSSVVTWDTPEDEVEAQPKNLRCQFNSIDWLKCSWEVRQEVTSSVFFALFYKDNPTSQEEECSPVHEKELPYSPLNSPHHVLQSCEISVTNPNGQSQYLVTVRPKEEKREVNATMQIKTAPPYDLSVTVLNDYIYRLQWKDRVPLNFKQMYQISYWKTGNPLEKVELQDDLEDRSSQSSLESQVIGYTKILDSAVEKKVISSHQTQIFDYDGPYLHCPPESSLSDISQDVQAAPSEKMGMSVCLKHMGLSHCLSPQQLPTGKEKGAVPLFPAISDQCKEEKQQLLKKQEGSQRDKSGKKENRLQHLPDTNCPGQNGALDYIATENLSISKEKGSLLWVPVVAPEKRIPACIAMTAGVPETTADLSSSRMGQKKPEIMMSSQGQIPTVPSVKSQEAFDEYVISLSVTPGSVLKEELAFSPEEPKHNKGFLIFSPDNKSPVFLSQVGEYCFFPGFRPSKESPKNPVGTAENNFSQTDSKVTKPLGDSKPDGSIPRLEV</sequence>
<feature type="compositionally biased region" description="Basic and acidic residues" evidence="8">
    <location>
        <begin position="545"/>
        <end position="570"/>
    </location>
</feature>
<dbReference type="EMBL" id="JAIPUX010005290">
    <property type="protein sequence ID" value="KAH0616931.1"/>
    <property type="molecule type" value="Genomic_DNA"/>
</dbReference>
<dbReference type="PROSITE" id="PS50853">
    <property type="entry name" value="FN3"/>
    <property type="match status" value="1"/>
</dbReference>
<evidence type="ECO:0000256" key="2">
    <source>
        <dbReference type="ARBA" id="ARBA00022692"/>
    </source>
</evidence>
<proteinExistence type="predicted"/>
<keyword evidence="11" id="KW-1185">Reference proteome</keyword>
<keyword evidence="2" id="KW-0812">Transmembrane</keyword>
<evidence type="ECO:0000256" key="6">
    <source>
        <dbReference type="ARBA" id="ARBA00023170"/>
    </source>
</evidence>
<name>A0ABQ7SHU4_PHRPL</name>
<gene>
    <name evidence="10" type="ORF">JD844_028409</name>
</gene>
<feature type="domain" description="Fibronectin type-III" evidence="9">
    <location>
        <begin position="171"/>
        <end position="277"/>
    </location>
</feature>
<evidence type="ECO:0000256" key="5">
    <source>
        <dbReference type="ARBA" id="ARBA00023136"/>
    </source>
</evidence>
<feature type="compositionally biased region" description="Polar residues" evidence="8">
    <location>
        <begin position="732"/>
        <end position="741"/>
    </location>
</feature>
<reference evidence="10 11" key="1">
    <citation type="journal article" date="2022" name="Gigascience">
        <title>A chromosome-level genome assembly and annotation of the desert horned lizard, Phrynosoma platyrhinos, provides insight into chromosomal rearrangements among reptiles.</title>
        <authorList>
            <person name="Koochekian N."/>
            <person name="Ascanio A."/>
            <person name="Farleigh K."/>
            <person name="Card D.C."/>
            <person name="Schield D.R."/>
            <person name="Castoe T.A."/>
            <person name="Jezkova T."/>
        </authorList>
    </citation>
    <scope>NUCLEOTIDE SEQUENCE [LARGE SCALE GENOMIC DNA]</scope>
    <source>
        <strain evidence="10">NK-2021</strain>
    </source>
</reference>
<feature type="region of interest" description="Disordered" evidence="8">
    <location>
        <begin position="545"/>
        <end position="576"/>
    </location>
</feature>
<evidence type="ECO:0000313" key="11">
    <source>
        <dbReference type="Proteomes" id="UP000826234"/>
    </source>
</evidence>
<evidence type="ECO:0000259" key="9">
    <source>
        <dbReference type="PROSITE" id="PS50853"/>
    </source>
</evidence>
<feature type="region of interest" description="Disordered" evidence="8">
    <location>
        <begin position="720"/>
        <end position="761"/>
    </location>
</feature>
<evidence type="ECO:0000256" key="8">
    <source>
        <dbReference type="SAM" id="MobiDB-lite"/>
    </source>
</evidence>
<comment type="subcellular location">
    <subcellularLocation>
        <location evidence="1">Membrane</location>
        <topology evidence="1">Single-pass type I membrane protein</topology>
    </subcellularLocation>
</comment>